<evidence type="ECO:0000313" key="2">
    <source>
        <dbReference type="EMBL" id="VAW23308.1"/>
    </source>
</evidence>
<dbReference type="EMBL" id="UOEO01000230">
    <property type="protein sequence ID" value="VAW23308.1"/>
    <property type="molecule type" value="Genomic_DNA"/>
</dbReference>
<dbReference type="AlphaFoldDB" id="A0A3B0TZ54"/>
<name>A0A3B0TZ54_9ZZZZ</name>
<feature type="domain" description="HIT" evidence="1">
    <location>
        <begin position="9"/>
        <end position="116"/>
    </location>
</feature>
<sequence>MSSYERDNIFAKILRREIPAIEIFDDHHCMAIMDVFPQSKGHALIIPKVASRNILDADPVQLALVIPYVQRLAIASKKALKADGIKVAQFNESAAGQTVFHLHWHIIPVYEGVELTPHAGGMADAGELAAMAQLIRAEMD</sequence>
<dbReference type="PANTHER" id="PTHR46648">
    <property type="entry name" value="HIT FAMILY PROTEIN 1"/>
    <property type="match status" value="1"/>
</dbReference>
<evidence type="ECO:0000259" key="1">
    <source>
        <dbReference type="PROSITE" id="PS51084"/>
    </source>
</evidence>
<accession>A0A3B0TZ54</accession>
<dbReference type="InterPro" id="IPR001310">
    <property type="entry name" value="Histidine_triad_HIT"/>
</dbReference>
<organism evidence="2">
    <name type="scientific">hydrothermal vent metagenome</name>
    <dbReference type="NCBI Taxonomy" id="652676"/>
    <lineage>
        <taxon>unclassified sequences</taxon>
        <taxon>metagenomes</taxon>
        <taxon>ecological metagenomes</taxon>
    </lineage>
</organism>
<keyword evidence="2" id="KW-0378">Hydrolase</keyword>
<dbReference type="Pfam" id="PF01230">
    <property type="entry name" value="HIT"/>
    <property type="match status" value="1"/>
</dbReference>
<proteinExistence type="predicted"/>
<dbReference type="InterPro" id="IPR011146">
    <property type="entry name" value="HIT-like"/>
</dbReference>
<dbReference type="InterPro" id="IPR036265">
    <property type="entry name" value="HIT-like_sf"/>
</dbReference>
<dbReference type="Gene3D" id="3.30.428.10">
    <property type="entry name" value="HIT-like"/>
    <property type="match status" value="1"/>
</dbReference>
<reference evidence="2" key="1">
    <citation type="submission" date="2018-06" db="EMBL/GenBank/DDBJ databases">
        <authorList>
            <person name="Zhirakovskaya E."/>
        </authorList>
    </citation>
    <scope>NUCLEOTIDE SEQUENCE</scope>
</reference>
<dbReference type="EC" id="3.6.1.17" evidence="2"/>
<dbReference type="PROSITE" id="PS51084">
    <property type="entry name" value="HIT_2"/>
    <property type="match status" value="1"/>
</dbReference>
<gene>
    <name evidence="2" type="ORF">MNBD_ALPHA12-2127</name>
</gene>
<dbReference type="SUPFAM" id="SSF54197">
    <property type="entry name" value="HIT-like"/>
    <property type="match status" value="1"/>
</dbReference>
<dbReference type="PRINTS" id="PR00332">
    <property type="entry name" value="HISTRIAD"/>
</dbReference>
<protein>
    <submittedName>
        <fullName evidence="2">Bis(5'-nucleosyl)-tetraphosphatase (Asymmetrical)</fullName>
        <ecNumber evidence="2">3.6.1.17</ecNumber>
    </submittedName>
</protein>
<dbReference type="PANTHER" id="PTHR46648:SF1">
    <property type="entry name" value="ADENOSINE 5'-MONOPHOSPHORAMIDASE HNT1"/>
    <property type="match status" value="1"/>
</dbReference>
<dbReference type="GO" id="GO:0009117">
    <property type="term" value="P:nucleotide metabolic process"/>
    <property type="evidence" value="ECO:0007669"/>
    <property type="project" value="TreeGrafter"/>
</dbReference>
<dbReference type="GO" id="GO:0004081">
    <property type="term" value="F:bis(5'-nucleosyl)-tetraphosphatase (asymmetrical) activity"/>
    <property type="evidence" value="ECO:0007669"/>
    <property type="project" value="UniProtKB-EC"/>
</dbReference>